<sequence length="227" mass="24633">MCSLLDWLKLVQLHNSDLRGLHPSCGVATAIHNAPSSRQLPHVERNIVSGDSLAERIASRCGYALADIRPDYGELTYDGNKKHVLTMSMPPIEGPAKHRKLVMSEHEQLIAGALEKLAVLSPSHLVLYSGSPLLAQKRQLSEYDPDFDFSSEDGDPVFHANAVAAVADGGIFQRYQLLTPALIISLLVVFVILIPVLVLGITALASIQSPLRSEAPSGYSAHEKKVQ</sequence>
<protein>
    <submittedName>
        <fullName evidence="2">Unplaced genomic scaffold scaffold_61, whole genome shotgun sequence</fullName>
    </submittedName>
</protein>
<organism evidence="2 3">
    <name type="scientific">Pisolithus microcarpus 441</name>
    <dbReference type="NCBI Taxonomy" id="765257"/>
    <lineage>
        <taxon>Eukaryota</taxon>
        <taxon>Fungi</taxon>
        <taxon>Dikarya</taxon>
        <taxon>Basidiomycota</taxon>
        <taxon>Agaricomycotina</taxon>
        <taxon>Agaricomycetes</taxon>
        <taxon>Agaricomycetidae</taxon>
        <taxon>Boletales</taxon>
        <taxon>Sclerodermatineae</taxon>
        <taxon>Pisolithaceae</taxon>
        <taxon>Pisolithus</taxon>
    </lineage>
</organism>
<proteinExistence type="predicted"/>
<dbReference type="Proteomes" id="UP000054018">
    <property type="component" value="Unassembled WGS sequence"/>
</dbReference>
<evidence type="ECO:0000313" key="3">
    <source>
        <dbReference type="Proteomes" id="UP000054018"/>
    </source>
</evidence>
<gene>
    <name evidence="2" type="ORF">PISMIDRAFT_103179</name>
</gene>
<feature type="transmembrane region" description="Helical" evidence="1">
    <location>
        <begin position="181"/>
        <end position="207"/>
    </location>
</feature>
<keyword evidence="1" id="KW-1133">Transmembrane helix</keyword>
<reference evidence="2 3" key="1">
    <citation type="submission" date="2014-04" db="EMBL/GenBank/DDBJ databases">
        <authorList>
            <consortium name="DOE Joint Genome Institute"/>
            <person name="Kuo A."/>
            <person name="Kohler A."/>
            <person name="Costa M.D."/>
            <person name="Nagy L.G."/>
            <person name="Floudas D."/>
            <person name="Copeland A."/>
            <person name="Barry K.W."/>
            <person name="Cichocki N."/>
            <person name="Veneault-Fourrey C."/>
            <person name="LaButti K."/>
            <person name="Lindquist E.A."/>
            <person name="Lipzen A."/>
            <person name="Lundell T."/>
            <person name="Morin E."/>
            <person name="Murat C."/>
            <person name="Sun H."/>
            <person name="Tunlid A."/>
            <person name="Henrissat B."/>
            <person name="Grigoriev I.V."/>
            <person name="Hibbett D.S."/>
            <person name="Martin F."/>
            <person name="Nordberg H.P."/>
            <person name="Cantor M.N."/>
            <person name="Hua S.X."/>
        </authorList>
    </citation>
    <scope>NUCLEOTIDE SEQUENCE [LARGE SCALE GENOMIC DNA]</scope>
    <source>
        <strain evidence="2 3">441</strain>
    </source>
</reference>
<evidence type="ECO:0000313" key="2">
    <source>
        <dbReference type="EMBL" id="KIK21912.1"/>
    </source>
</evidence>
<name>A0A0C9ZHG0_9AGAM</name>
<keyword evidence="3" id="KW-1185">Reference proteome</keyword>
<evidence type="ECO:0000256" key="1">
    <source>
        <dbReference type="SAM" id="Phobius"/>
    </source>
</evidence>
<accession>A0A0C9ZHG0</accession>
<dbReference type="AlphaFoldDB" id="A0A0C9ZHG0"/>
<keyword evidence="1" id="KW-0812">Transmembrane</keyword>
<dbReference type="OrthoDB" id="10029326at2759"/>
<dbReference type="EMBL" id="KN833745">
    <property type="protein sequence ID" value="KIK21912.1"/>
    <property type="molecule type" value="Genomic_DNA"/>
</dbReference>
<dbReference type="HOGENOM" id="CLU_083986_0_0_1"/>
<reference evidence="3" key="2">
    <citation type="submission" date="2015-01" db="EMBL/GenBank/DDBJ databases">
        <title>Evolutionary Origins and Diversification of the Mycorrhizal Mutualists.</title>
        <authorList>
            <consortium name="DOE Joint Genome Institute"/>
            <consortium name="Mycorrhizal Genomics Consortium"/>
            <person name="Kohler A."/>
            <person name="Kuo A."/>
            <person name="Nagy L.G."/>
            <person name="Floudas D."/>
            <person name="Copeland A."/>
            <person name="Barry K.W."/>
            <person name="Cichocki N."/>
            <person name="Veneault-Fourrey C."/>
            <person name="LaButti K."/>
            <person name="Lindquist E.A."/>
            <person name="Lipzen A."/>
            <person name="Lundell T."/>
            <person name="Morin E."/>
            <person name="Murat C."/>
            <person name="Riley R."/>
            <person name="Ohm R."/>
            <person name="Sun H."/>
            <person name="Tunlid A."/>
            <person name="Henrissat B."/>
            <person name="Grigoriev I.V."/>
            <person name="Hibbett D.S."/>
            <person name="Martin F."/>
        </authorList>
    </citation>
    <scope>NUCLEOTIDE SEQUENCE [LARGE SCALE GENOMIC DNA]</scope>
    <source>
        <strain evidence="3">441</strain>
    </source>
</reference>
<keyword evidence="1" id="KW-0472">Membrane</keyword>